<evidence type="ECO:0000313" key="2">
    <source>
        <dbReference type="EMBL" id="KKT91509.1"/>
    </source>
</evidence>
<organism evidence="2 3">
    <name type="scientific">Candidatus Jorgensenbacteria bacterium GW2011_GWA2_45_13</name>
    <dbReference type="NCBI Taxonomy" id="1618662"/>
    <lineage>
        <taxon>Bacteria</taxon>
        <taxon>Candidatus Joergenseniibacteriota</taxon>
    </lineage>
</organism>
<dbReference type="GO" id="GO:0003700">
    <property type="term" value="F:DNA-binding transcription factor activity"/>
    <property type="evidence" value="ECO:0007669"/>
    <property type="project" value="InterPro"/>
</dbReference>
<dbReference type="InterPro" id="IPR001845">
    <property type="entry name" value="HTH_ArsR_DNA-bd_dom"/>
</dbReference>
<dbReference type="Gene3D" id="1.10.10.10">
    <property type="entry name" value="Winged helix-like DNA-binding domain superfamily/Winged helix DNA-binding domain"/>
    <property type="match status" value="1"/>
</dbReference>
<gene>
    <name evidence="2" type="ORF">UW92_C0011G0011</name>
</gene>
<dbReference type="AlphaFoldDB" id="A0A0G1P519"/>
<dbReference type="Proteomes" id="UP000033966">
    <property type="component" value="Unassembled WGS sequence"/>
</dbReference>
<dbReference type="SMART" id="SM00418">
    <property type="entry name" value="HTH_ARSR"/>
    <property type="match status" value="1"/>
</dbReference>
<accession>A0A0G1P519</accession>
<proteinExistence type="predicted"/>
<dbReference type="InterPro" id="IPR036388">
    <property type="entry name" value="WH-like_DNA-bd_sf"/>
</dbReference>
<name>A0A0G1P519_9BACT</name>
<feature type="domain" description="HTH arsR-type" evidence="1">
    <location>
        <begin position="4"/>
        <end position="80"/>
    </location>
</feature>
<dbReference type="InterPro" id="IPR011991">
    <property type="entry name" value="ArsR-like_HTH"/>
</dbReference>
<evidence type="ECO:0000313" key="3">
    <source>
        <dbReference type="Proteomes" id="UP000033966"/>
    </source>
</evidence>
<dbReference type="EMBL" id="LCKF01000011">
    <property type="protein sequence ID" value="KKT91509.1"/>
    <property type="molecule type" value="Genomic_DNA"/>
</dbReference>
<sequence length="188" mass="21544">MLEQLFGSRTRVKLLRLFLVNPDTAYYVRELTRKIDEQLNSVRRELANLLLLGMVTSDTRADKKYYQLNKKFALVKELSDLLLKSQILLEQNFIKSMKEAGKIRFLLLTGSFTGSRSSPTDVLIVGQVNKNLLVNAIERFQKEIGREINYTLLSTRDYNERKALGDKFLVTVLNNPKVVVVDDLSSEG</sequence>
<dbReference type="CDD" id="cd00090">
    <property type="entry name" value="HTH_ARSR"/>
    <property type="match status" value="1"/>
</dbReference>
<protein>
    <recommendedName>
        <fullName evidence="1">HTH arsR-type domain-containing protein</fullName>
    </recommendedName>
</protein>
<dbReference type="SUPFAM" id="SSF46785">
    <property type="entry name" value="Winged helix' DNA-binding domain"/>
    <property type="match status" value="1"/>
</dbReference>
<evidence type="ECO:0000259" key="1">
    <source>
        <dbReference type="SMART" id="SM00418"/>
    </source>
</evidence>
<reference evidence="2 3" key="1">
    <citation type="journal article" date="2015" name="Nature">
        <title>rRNA introns, odd ribosomes, and small enigmatic genomes across a large radiation of phyla.</title>
        <authorList>
            <person name="Brown C.T."/>
            <person name="Hug L.A."/>
            <person name="Thomas B.C."/>
            <person name="Sharon I."/>
            <person name="Castelle C.J."/>
            <person name="Singh A."/>
            <person name="Wilkins M.J."/>
            <person name="Williams K.H."/>
            <person name="Banfield J.F."/>
        </authorList>
    </citation>
    <scope>NUCLEOTIDE SEQUENCE [LARGE SCALE GENOMIC DNA]</scope>
</reference>
<dbReference type="InterPro" id="IPR036390">
    <property type="entry name" value="WH_DNA-bd_sf"/>
</dbReference>
<comment type="caution">
    <text evidence="2">The sequence shown here is derived from an EMBL/GenBank/DDBJ whole genome shotgun (WGS) entry which is preliminary data.</text>
</comment>